<organism evidence="6 7">
    <name type="scientific">Actinomadura bangladeshensis</name>
    <dbReference type="NCBI Taxonomy" id="453573"/>
    <lineage>
        <taxon>Bacteria</taxon>
        <taxon>Bacillati</taxon>
        <taxon>Actinomycetota</taxon>
        <taxon>Actinomycetes</taxon>
        <taxon>Streptosporangiales</taxon>
        <taxon>Thermomonosporaceae</taxon>
        <taxon>Actinomadura</taxon>
    </lineage>
</organism>
<feature type="chain" id="PRO_5039362859" evidence="5">
    <location>
        <begin position="26"/>
        <end position="259"/>
    </location>
</feature>
<feature type="signal peptide" evidence="5">
    <location>
        <begin position="1"/>
        <end position="25"/>
    </location>
</feature>
<dbReference type="SUPFAM" id="SSF53850">
    <property type="entry name" value="Periplasmic binding protein-like II"/>
    <property type="match status" value="1"/>
</dbReference>
<evidence type="ECO:0000313" key="7">
    <source>
        <dbReference type="Proteomes" id="UP000295431"/>
    </source>
</evidence>
<keyword evidence="4" id="KW-0500">Molybdenum</keyword>
<evidence type="ECO:0000256" key="4">
    <source>
        <dbReference type="PIRSR" id="PIRSR004846-1"/>
    </source>
</evidence>
<dbReference type="GO" id="GO:0030973">
    <property type="term" value="F:molybdate ion binding"/>
    <property type="evidence" value="ECO:0007669"/>
    <property type="project" value="TreeGrafter"/>
</dbReference>
<keyword evidence="7" id="KW-1185">Reference proteome</keyword>
<evidence type="ECO:0000256" key="3">
    <source>
        <dbReference type="ARBA" id="ARBA00022729"/>
    </source>
</evidence>
<dbReference type="PANTHER" id="PTHR30632">
    <property type="entry name" value="MOLYBDATE-BINDING PERIPLASMIC PROTEIN"/>
    <property type="match status" value="1"/>
</dbReference>
<dbReference type="InterPro" id="IPR050682">
    <property type="entry name" value="ModA/WtpA"/>
</dbReference>
<evidence type="ECO:0000256" key="5">
    <source>
        <dbReference type="SAM" id="SignalP"/>
    </source>
</evidence>
<evidence type="ECO:0000256" key="1">
    <source>
        <dbReference type="ARBA" id="ARBA00009175"/>
    </source>
</evidence>
<dbReference type="Pfam" id="PF13531">
    <property type="entry name" value="SBP_bac_11"/>
    <property type="match status" value="1"/>
</dbReference>
<keyword evidence="2 4" id="KW-0479">Metal-binding</keyword>
<feature type="binding site" evidence="4">
    <location>
        <position position="44"/>
    </location>
    <ligand>
        <name>molybdate</name>
        <dbReference type="ChEBI" id="CHEBI:36264"/>
    </ligand>
</feature>
<dbReference type="OrthoDB" id="9785015at2"/>
<dbReference type="RefSeq" id="WP_131937296.1">
    <property type="nucleotide sequence ID" value="NZ_BAAAMX010000039.1"/>
</dbReference>
<dbReference type="GO" id="GO:0046872">
    <property type="term" value="F:metal ion binding"/>
    <property type="evidence" value="ECO:0007669"/>
    <property type="project" value="UniProtKB-KW"/>
</dbReference>
<dbReference type="GO" id="GO:0015689">
    <property type="term" value="P:molybdate ion transport"/>
    <property type="evidence" value="ECO:0007669"/>
    <property type="project" value="InterPro"/>
</dbReference>
<dbReference type="EMBL" id="SMJW01000012">
    <property type="protein sequence ID" value="TDC19159.1"/>
    <property type="molecule type" value="Genomic_DNA"/>
</dbReference>
<keyword evidence="3 5" id="KW-0732">Signal</keyword>
<dbReference type="AlphaFoldDB" id="A0A4R4PAR8"/>
<proteinExistence type="inferred from homology"/>
<accession>A0A4R4PAR8</accession>
<protein>
    <submittedName>
        <fullName evidence="6">Molybdate ABC transporter substrate-binding protein</fullName>
    </submittedName>
</protein>
<feature type="binding site" evidence="4">
    <location>
        <position position="191"/>
    </location>
    <ligand>
        <name>molybdate</name>
        <dbReference type="ChEBI" id="CHEBI:36264"/>
    </ligand>
</feature>
<dbReference type="InterPro" id="IPR005950">
    <property type="entry name" value="ModA"/>
</dbReference>
<gene>
    <name evidence="6" type="primary">modA</name>
    <name evidence="6" type="ORF">E1284_04390</name>
</gene>
<dbReference type="PIRSF" id="PIRSF004846">
    <property type="entry name" value="ModA"/>
    <property type="match status" value="1"/>
</dbReference>
<feature type="binding site" evidence="4">
    <location>
        <position position="72"/>
    </location>
    <ligand>
        <name>molybdate</name>
        <dbReference type="ChEBI" id="CHEBI:36264"/>
    </ligand>
</feature>
<dbReference type="PANTHER" id="PTHR30632:SF0">
    <property type="entry name" value="SULFATE-BINDING PROTEIN"/>
    <property type="match status" value="1"/>
</dbReference>
<comment type="caution">
    <text evidence="6">The sequence shown here is derived from an EMBL/GenBank/DDBJ whole genome shotgun (WGS) entry which is preliminary data.</text>
</comment>
<evidence type="ECO:0000256" key="2">
    <source>
        <dbReference type="ARBA" id="ARBA00022723"/>
    </source>
</evidence>
<name>A0A4R4PAR8_9ACTN</name>
<sequence length="259" mass="27396">MPDSPRRRRLRASVLLAALTLPALGSGCGGPSGPATLTVLASSSLTEVFGEMGTAYHQEHPGVRLRFVFGGSVEMADRLSERAPGDVLVTADRASMDDAADDLAGRPRVVTHDTLTIAVGPGNPKRVRDLRDLERPGLRVVVGAGTVPVGRYTRQILANAGLTVRWSSEEISARAVLDRIRAGEADAGLVYITDLRSAGVAASSVPIPADLNVTAAFNAAAVKDSEHEDEANAFVSWLLTPTAQKLFHKYGFPNPPSPR</sequence>
<dbReference type="NCBIfam" id="TIGR01256">
    <property type="entry name" value="modA"/>
    <property type="match status" value="1"/>
</dbReference>
<reference evidence="6 7" key="1">
    <citation type="submission" date="2019-03" db="EMBL/GenBank/DDBJ databases">
        <title>Draft genome sequences of novel Actinobacteria.</title>
        <authorList>
            <person name="Sahin N."/>
            <person name="Ay H."/>
            <person name="Saygin H."/>
        </authorList>
    </citation>
    <scope>NUCLEOTIDE SEQUENCE [LARGE SCALE GENOMIC DNA]</scope>
    <source>
        <strain evidence="6 7">DSM 45347</strain>
    </source>
</reference>
<dbReference type="Proteomes" id="UP000295431">
    <property type="component" value="Unassembled WGS sequence"/>
</dbReference>
<evidence type="ECO:0000313" key="6">
    <source>
        <dbReference type="EMBL" id="TDC19159.1"/>
    </source>
</evidence>
<dbReference type="Gene3D" id="3.40.190.10">
    <property type="entry name" value="Periplasmic binding protein-like II"/>
    <property type="match status" value="2"/>
</dbReference>
<dbReference type="PROSITE" id="PS51257">
    <property type="entry name" value="PROKAR_LIPOPROTEIN"/>
    <property type="match status" value="1"/>
</dbReference>
<comment type="similarity">
    <text evidence="1">Belongs to the bacterial solute-binding protein ModA family.</text>
</comment>